<evidence type="ECO:0008006" key="2">
    <source>
        <dbReference type="Google" id="ProtNLM"/>
    </source>
</evidence>
<accession>A0A382C780</accession>
<gene>
    <name evidence="1" type="ORF">METZ01_LOCUS174598</name>
</gene>
<protein>
    <recommendedName>
        <fullName evidence="2">ATP-grasp domain-containing protein</fullName>
    </recommendedName>
</protein>
<dbReference type="Gene3D" id="3.30.470.20">
    <property type="entry name" value="ATP-grasp fold, B domain"/>
    <property type="match status" value="1"/>
</dbReference>
<dbReference type="EMBL" id="UINC01033061">
    <property type="protein sequence ID" value="SVB21744.1"/>
    <property type="molecule type" value="Genomic_DNA"/>
</dbReference>
<name>A0A382C780_9ZZZZ</name>
<reference evidence="1" key="1">
    <citation type="submission" date="2018-05" db="EMBL/GenBank/DDBJ databases">
        <authorList>
            <person name="Lanie J.A."/>
            <person name="Ng W.-L."/>
            <person name="Kazmierczak K.M."/>
            <person name="Andrzejewski T.M."/>
            <person name="Davidsen T.M."/>
            <person name="Wayne K.J."/>
            <person name="Tettelin H."/>
            <person name="Glass J.I."/>
            <person name="Rusch D."/>
            <person name="Podicherti R."/>
            <person name="Tsui H.-C.T."/>
            <person name="Winkler M.E."/>
        </authorList>
    </citation>
    <scope>NUCLEOTIDE SEQUENCE</scope>
</reference>
<dbReference type="AlphaFoldDB" id="A0A382C780"/>
<organism evidence="1">
    <name type="scientific">marine metagenome</name>
    <dbReference type="NCBI Taxonomy" id="408172"/>
    <lineage>
        <taxon>unclassified sequences</taxon>
        <taxon>metagenomes</taxon>
        <taxon>ecological metagenomes</taxon>
    </lineage>
</organism>
<sequence>MPALAYDFTKFKIYKNININNVIIPTTDDVAWEFFPSDRWIYNKLDLSEINKIPCGPAGTYPNKYPVVVKPMMNLFSGGYGSRKIDTKKELEKYLLPGYFWMKWLKGTHLSYDIVVKDGNPVWIETFQGHKLRDGMFDYWETISSEVSSKQINKIVDWTISHLPEYTGCLCCETINDQMIEAHLRMGDIDRFMNLDLMQNIVNIYKGKEWQYFKGYKKFFLFALFAPYNQEIVFDSKILKKIKHESIFFQLDRNTTSLCNPPSGKRIAILGAYDRTLCIDLRNLLINNAQPTIMNEYVGSLLGYKNT</sequence>
<proteinExistence type="predicted"/>
<evidence type="ECO:0000313" key="1">
    <source>
        <dbReference type="EMBL" id="SVB21744.1"/>
    </source>
</evidence>
<dbReference type="SUPFAM" id="SSF56059">
    <property type="entry name" value="Glutathione synthetase ATP-binding domain-like"/>
    <property type="match status" value="1"/>
</dbReference>